<evidence type="ECO:0000259" key="3">
    <source>
        <dbReference type="Pfam" id="PF14689"/>
    </source>
</evidence>
<dbReference type="Gene3D" id="3.30.565.10">
    <property type="entry name" value="Histidine kinase-like ATPase, C-terminal domain"/>
    <property type="match status" value="1"/>
</dbReference>
<dbReference type="PANTHER" id="PTHR40448:SF1">
    <property type="entry name" value="TWO-COMPONENT SENSOR HISTIDINE KINASE"/>
    <property type="match status" value="1"/>
</dbReference>
<feature type="transmembrane region" description="Helical" evidence="1">
    <location>
        <begin position="188"/>
        <end position="208"/>
    </location>
</feature>
<feature type="transmembrane region" description="Helical" evidence="1">
    <location>
        <begin position="36"/>
        <end position="53"/>
    </location>
</feature>
<feature type="transmembrane region" description="Helical" evidence="1">
    <location>
        <begin position="6"/>
        <end position="24"/>
    </location>
</feature>
<feature type="transmembrane region" description="Helical" evidence="1">
    <location>
        <begin position="91"/>
        <end position="112"/>
    </location>
</feature>
<dbReference type="InterPro" id="IPR032834">
    <property type="entry name" value="NatK-like_C"/>
</dbReference>
<feature type="transmembrane region" description="Helical" evidence="1">
    <location>
        <begin position="150"/>
        <end position="176"/>
    </location>
</feature>
<accession>A0ABT2UZH4</accession>
<dbReference type="Proteomes" id="UP001652395">
    <property type="component" value="Unassembled WGS sequence"/>
</dbReference>
<keyword evidence="1" id="KW-0472">Membrane</keyword>
<dbReference type="SUPFAM" id="SSF55874">
    <property type="entry name" value="ATPase domain of HSP90 chaperone/DNA topoisomerase II/histidine kinase"/>
    <property type="match status" value="1"/>
</dbReference>
<dbReference type="PANTHER" id="PTHR40448">
    <property type="entry name" value="TWO-COMPONENT SENSOR HISTIDINE KINASE"/>
    <property type="match status" value="1"/>
</dbReference>
<evidence type="ECO:0000256" key="1">
    <source>
        <dbReference type="SAM" id="Phobius"/>
    </source>
</evidence>
<keyword evidence="1" id="KW-0812">Transmembrane</keyword>
<dbReference type="EMBL" id="JAOQJF010000015">
    <property type="protein sequence ID" value="MCU6800027.1"/>
    <property type="molecule type" value="Genomic_DNA"/>
</dbReference>
<dbReference type="Pfam" id="PF14501">
    <property type="entry name" value="HATPase_c_5"/>
    <property type="match status" value="1"/>
</dbReference>
<comment type="caution">
    <text evidence="4">The sequence shown here is derived from an EMBL/GenBank/DDBJ whole genome shotgun (WGS) entry which is preliminary data.</text>
</comment>
<dbReference type="RefSeq" id="WP_158358755.1">
    <property type="nucleotide sequence ID" value="NZ_JAOQJF010000015.1"/>
</dbReference>
<feature type="transmembrane region" description="Helical" evidence="1">
    <location>
        <begin position="59"/>
        <end position="79"/>
    </location>
</feature>
<dbReference type="Gene3D" id="1.10.287.130">
    <property type="match status" value="1"/>
</dbReference>
<name>A0ABT2UZH4_9FIRM</name>
<feature type="transmembrane region" description="Helical" evidence="1">
    <location>
        <begin position="118"/>
        <end position="143"/>
    </location>
</feature>
<protein>
    <submittedName>
        <fullName evidence="4">GHKL domain-containing protein</fullName>
    </submittedName>
</protein>
<dbReference type="Pfam" id="PF14689">
    <property type="entry name" value="SPOB_a"/>
    <property type="match status" value="1"/>
</dbReference>
<organism evidence="4 5">
    <name type="scientific">Alitiscatomonas aceti</name>
    <dbReference type="NCBI Taxonomy" id="2981724"/>
    <lineage>
        <taxon>Bacteria</taxon>
        <taxon>Bacillati</taxon>
        <taxon>Bacillota</taxon>
        <taxon>Clostridia</taxon>
        <taxon>Lachnospirales</taxon>
        <taxon>Lachnospiraceae</taxon>
        <taxon>Alitiscatomonas</taxon>
    </lineage>
</organism>
<dbReference type="CDD" id="cd16935">
    <property type="entry name" value="HATPase_AgrC-ComD-like"/>
    <property type="match status" value="1"/>
</dbReference>
<sequence>MNIVFWIIEAGATLIESLCCFYFLGQMIHVKGCKTNKIEIGSAVIMSICILIANSYILASFYTILFCVCFAAMALKIFYHISILRTVPMIGFYYLYLSVIDFFCISAVGIVIGDEFAALKILSAFSVERSIFIVISKSLLVLCTHIIRKVLAAIPFAAEQFVIVTILGTMGCLYLIRLTIVSINPAITLNWIFLLALLLMAVFCVGIYERYKLEQEKKRIVLSSNRMIQKQYEDLIENNKMIQSLRHDFKNHMLVLQNLLQNNKIKEAENYLLSIGAPVCESSSSIWTGNLVIDFILDYKKKEAEEKGIDFIINADAVYTNKIRNEDICIILANLLDNAIEAAREHKGPKRWIHVTIRKIGDLLLFKIQNSIGHVPDRKGKFLRSTKENVGLHGIGLKNVRETVEKYYGELRYSYDSESFVVHVTFFGI</sequence>
<keyword evidence="1" id="KW-1133">Transmembrane helix</keyword>
<proteinExistence type="predicted"/>
<dbReference type="InterPro" id="IPR036890">
    <property type="entry name" value="HATPase_C_sf"/>
</dbReference>
<keyword evidence="5" id="KW-1185">Reference proteome</keyword>
<dbReference type="InterPro" id="IPR039506">
    <property type="entry name" value="SPOB_a"/>
</dbReference>
<gene>
    <name evidence="4" type="ORF">OCV69_08780</name>
</gene>
<feature type="domain" description="Sensor histidine kinase NatK-like C-terminal" evidence="2">
    <location>
        <begin position="327"/>
        <end position="426"/>
    </location>
</feature>
<feature type="domain" description="SpoOB alpha-helical" evidence="3">
    <location>
        <begin position="230"/>
        <end position="274"/>
    </location>
</feature>
<evidence type="ECO:0000313" key="5">
    <source>
        <dbReference type="Proteomes" id="UP001652395"/>
    </source>
</evidence>
<evidence type="ECO:0000259" key="2">
    <source>
        <dbReference type="Pfam" id="PF14501"/>
    </source>
</evidence>
<evidence type="ECO:0000313" key="4">
    <source>
        <dbReference type="EMBL" id="MCU6800027.1"/>
    </source>
</evidence>
<reference evidence="4 5" key="1">
    <citation type="journal article" date="2021" name="ISME Commun">
        <title>Automated analysis of genomic sequences facilitates high-throughput and comprehensive description of bacteria.</title>
        <authorList>
            <person name="Hitch T.C.A."/>
        </authorList>
    </citation>
    <scope>NUCLEOTIDE SEQUENCE [LARGE SCALE GENOMIC DNA]</scope>
    <source>
        <strain evidence="5">f_CCE</strain>
    </source>
</reference>